<accession>A0A5B8UY46</accession>
<proteinExistence type="predicted"/>
<dbReference type="Pfam" id="PF14054">
    <property type="entry name" value="DUF4249"/>
    <property type="match status" value="1"/>
</dbReference>
<feature type="chain" id="PRO_5022989815" evidence="1">
    <location>
        <begin position="21"/>
        <end position="378"/>
    </location>
</feature>
<dbReference type="AlphaFoldDB" id="A0A5B8UY46"/>
<evidence type="ECO:0000313" key="2">
    <source>
        <dbReference type="EMBL" id="QEC63316.1"/>
    </source>
</evidence>
<organism evidence="2 3">
    <name type="scientific">Mucilaginibacter ginsenosidivorans</name>
    <dbReference type="NCBI Taxonomy" id="398053"/>
    <lineage>
        <taxon>Bacteria</taxon>
        <taxon>Pseudomonadati</taxon>
        <taxon>Bacteroidota</taxon>
        <taxon>Sphingobacteriia</taxon>
        <taxon>Sphingobacteriales</taxon>
        <taxon>Sphingobacteriaceae</taxon>
        <taxon>Mucilaginibacter</taxon>
    </lineage>
</organism>
<sequence>MSKWPILIFAALLAVSCKKAFEPKDALTNTNRYLVIEGAINTGPDSTFITLSRTKKYGPGIQIDRETNAQLIVESDANNTYSLYEVRPGVYSAAPLNLNDAHKYRLHIKTADGKEYLSDYVIVKNSPPIDSVGFSQETDGVHIYVNTHDDASSTKYYRWEYTETWQFQSFFKSYMLGDEPRHVCYATDTSTAILLANSNKLSSDLIYQAPIAFIPGTSEKIEARYTIIVKQYALTADAYDFWLGLQKNTDRLGSIFDAQPSVNQSNFYCVTDPHEFVVGYLSAGRAATKRIFISASQLLSSYQVKYPVGCKLDSAFYYHEPFYTDPKVLGPEAGTIPIEPFYIAPLGPFGAPNFITYSTTTCVDCTIRGKTEPPPYWR</sequence>
<reference evidence="2 3" key="1">
    <citation type="journal article" date="2017" name="Curr. Microbiol.">
        <title>Mucilaginibacter ginsenosidivorans sp. nov., Isolated from Soil of Ginseng Field.</title>
        <authorList>
            <person name="Kim M.M."/>
            <person name="Siddiqi M.Z."/>
            <person name="Im W.T."/>
        </authorList>
    </citation>
    <scope>NUCLEOTIDE SEQUENCE [LARGE SCALE GENOMIC DNA]</scope>
    <source>
        <strain evidence="2 3">Gsoil 3017</strain>
    </source>
</reference>
<dbReference type="InterPro" id="IPR025345">
    <property type="entry name" value="DUF4249"/>
</dbReference>
<keyword evidence="1" id="KW-0732">Signal</keyword>
<gene>
    <name evidence="2" type="ORF">FRZ54_12260</name>
</gene>
<evidence type="ECO:0000313" key="3">
    <source>
        <dbReference type="Proteomes" id="UP000321479"/>
    </source>
</evidence>
<dbReference type="PROSITE" id="PS51257">
    <property type="entry name" value="PROKAR_LIPOPROTEIN"/>
    <property type="match status" value="1"/>
</dbReference>
<name>A0A5B8UY46_9SPHI</name>
<keyword evidence="3" id="KW-1185">Reference proteome</keyword>
<dbReference type="RefSeq" id="WP_147031892.1">
    <property type="nucleotide sequence ID" value="NZ_CP042436.1"/>
</dbReference>
<dbReference type="Proteomes" id="UP000321479">
    <property type="component" value="Chromosome"/>
</dbReference>
<dbReference type="KEGG" id="mgin:FRZ54_12260"/>
<feature type="signal peptide" evidence="1">
    <location>
        <begin position="1"/>
        <end position="20"/>
    </location>
</feature>
<evidence type="ECO:0000256" key="1">
    <source>
        <dbReference type="SAM" id="SignalP"/>
    </source>
</evidence>
<dbReference type="OrthoDB" id="1062680at2"/>
<protein>
    <submittedName>
        <fullName evidence="2">DUF4249 domain-containing protein</fullName>
    </submittedName>
</protein>
<dbReference type="EMBL" id="CP042436">
    <property type="protein sequence ID" value="QEC63316.1"/>
    <property type="molecule type" value="Genomic_DNA"/>
</dbReference>